<dbReference type="RefSeq" id="WP_192534306.1">
    <property type="nucleotide sequence ID" value="NZ_JACZHT010000004.1"/>
</dbReference>
<dbReference type="PANTHER" id="PTHR23088:SF27">
    <property type="entry name" value="DEAMINATED GLUTATHIONE AMIDASE"/>
    <property type="match status" value="1"/>
</dbReference>
<keyword evidence="2 4" id="KW-0378">Hydrolase</keyword>
<dbReference type="InterPro" id="IPR045254">
    <property type="entry name" value="Nit1/2_C-N_Hydrolase"/>
</dbReference>
<evidence type="ECO:0000256" key="2">
    <source>
        <dbReference type="ARBA" id="ARBA00022801"/>
    </source>
</evidence>
<reference evidence="4" key="1">
    <citation type="submission" date="2020-10" db="EMBL/GenBank/DDBJ databases">
        <title>Genome sequence of the unusual species of purple photosynthetic bacteria, Phaeovibrio sulfidiphilus DSM 23193, type strain.</title>
        <authorList>
            <person name="Kyndt J.A."/>
            <person name="Meyer T.E."/>
        </authorList>
    </citation>
    <scope>NUCLEOTIDE SEQUENCE</scope>
    <source>
        <strain evidence="4">DSM 23193</strain>
    </source>
</reference>
<dbReference type="InterPro" id="IPR036526">
    <property type="entry name" value="C-N_Hydrolase_sf"/>
</dbReference>
<dbReference type="Pfam" id="PF00795">
    <property type="entry name" value="CN_hydrolase"/>
    <property type="match status" value="1"/>
</dbReference>
<proteinExistence type="inferred from homology"/>
<dbReference type="InterPro" id="IPR001110">
    <property type="entry name" value="UPF0012_CS"/>
</dbReference>
<accession>A0A8J7CCJ0</accession>
<feature type="domain" description="CN hydrolase" evidence="3">
    <location>
        <begin position="16"/>
        <end position="276"/>
    </location>
</feature>
<dbReference type="Proteomes" id="UP000631034">
    <property type="component" value="Unassembled WGS sequence"/>
</dbReference>
<dbReference type="Gene3D" id="3.60.110.10">
    <property type="entry name" value="Carbon-nitrogen hydrolase"/>
    <property type="match status" value="1"/>
</dbReference>
<evidence type="ECO:0000259" key="3">
    <source>
        <dbReference type="PROSITE" id="PS50263"/>
    </source>
</evidence>
<comment type="caution">
    <text evidence="4">The sequence shown here is derived from an EMBL/GenBank/DDBJ whole genome shotgun (WGS) entry which is preliminary data.</text>
</comment>
<gene>
    <name evidence="4" type="ORF">IHV25_06495</name>
</gene>
<dbReference type="GO" id="GO:0016811">
    <property type="term" value="F:hydrolase activity, acting on carbon-nitrogen (but not peptide) bonds, in linear amides"/>
    <property type="evidence" value="ECO:0007669"/>
    <property type="project" value="InterPro"/>
</dbReference>
<organism evidence="4 5">
    <name type="scientific">Phaeovibrio sulfidiphilus</name>
    <dbReference type="NCBI Taxonomy" id="1220600"/>
    <lineage>
        <taxon>Bacteria</taxon>
        <taxon>Pseudomonadati</taxon>
        <taxon>Pseudomonadota</taxon>
        <taxon>Alphaproteobacteria</taxon>
        <taxon>Rhodospirillales</taxon>
        <taxon>Rhodospirillaceae</taxon>
        <taxon>Phaeovibrio</taxon>
    </lineage>
</organism>
<dbReference type="PANTHER" id="PTHR23088">
    <property type="entry name" value="NITRILASE-RELATED"/>
    <property type="match status" value="1"/>
</dbReference>
<dbReference type="PROSITE" id="PS50263">
    <property type="entry name" value="CN_HYDROLASE"/>
    <property type="match status" value="1"/>
</dbReference>
<dbReference type="InterPro" id="IPR003010">
    <property type="entry name" value="C-N_Hydrolase"/>
</dbReference>
<name>A0A8J7CCJ0_9PROT</name>
<evidence type="ECO:0000256" key="1">
    <source>
        <dbReference type="ARBA" id="ARBA00010613"/>
    </source>
</evidence>
<dbReference type="SUPFAM" id="SSF56317">
    <property type="entry name" value="Carbon-nitrogen hydrolase"/>
    <property type="match status" value="1"/>
</dbReference>
<dbReference type="AlphaFoldDB" id="A0A8J7CCJ0"/>
<dbReference type="CDD" id="cd07572">
    <property type="entry name" value="nit"/>
    <property type="match status" value="1"/>
</dbReference>
<evidence type="ECO:0000313" key="5">
    <source>
        <dbReference type="Proteomes" id="UP000631034"/>
    </source>
</evidence>
<sequence length="300" mass="32218">MTNGLPHSNACVAAPFVVGCVQMTSGRSLAANVDTIRLRVREAVSGGAQMVFLPENATLMDRNRDALLESIRREDDHPGVAALRQLARDTGTWIHTGSLAVLPEPSDQSETGIAPGEPPRALNRSLVLDPEGNIRARYDKIHLFDAALSGGEAYRESRTFAPGDSAVLLPTPFGTLGLSICYDLRFPTLYRALTQAGADMLAVPAAFTHTTGTVHWHPLLRARAIENGAWVIAAAQSGHHEDGRRTFGHSLIISPWGEIVADGGEGEGVILASIDPGQVLESRSRIPSLAHDRTFTVERL</sequence>
<dbReference type="PROSITE" id="PS01227">
    <property type="entry name" value="UPF0012"/>
    <property type="match status" value="1"/>
</dbReference>
<protein>
    <submittedName>
        <fullName evidence="4">Carbon-nitrogen hydrolase family protein</fullName>
    </submittedName>
</protein>
<keyword evidence="5" id="KW-1185">Reference proteome</keyword>
<evidence type="ECO:0000313" key="4">
    <source>
        <dbReference type="EMBL" id="MBE1237293.1"/>
    </source>
</evidence>
<dbReference type="EMBL" id="JACZHT010000004">
    <property type="protein sequence ID" value="MBE1237293.1"/>
    <property type="molecule type" value="Genomic_DNA"/>
</dbReference>
<comment type="similarity">
    <text evidence="1">Belongs to the carbon-nitrogen hydrolase superfamily. NIT1/NIT2 family.</text>
</comment>